<evidence type="ECO:0000313" key="4">
    <source>
        <dbReference type="Proteomes" id="UP000001203"/>
    </source>
</evidence>
<evidence type="ECO:0000259" key="2">
    <source>
        <dbReference type="Pfam" id="PF26355"/>
    </source>
</evidence>
<dbReference type="Gene3D" id="3.40.50.300">
    <property type="entry name" value="P-loop containing nucleotide triphosphate hydrolases"/>
    <property type="match status" value="1"/>
</dbReference>
<dbReference type="InterPro" id="IPR013324">
    <property type="entry name" value="RNA_pol_sigma_r3/r4-like"/>
</dbReference>
<dbReference type="HOGENOM" id="CLU_351204_0_0_3"/>
<dbReference type="SUPFAM" id="SSF52540">
    <property type="entry name" value="P-loop containing nucleoside triphosphate hydrolases"/>
    <property type="match status" value="1"/>
</dbReference>
<dbReference type="InterPro" id="IPR058651">
    <property type="entry name" value="HTH_VMAP-M9"/>
</dbReference>
<protein>
    <recommendedName>
        <fullName evidence="5">NB-ARC domain-containing protein</fullName>
    </recommendedName>
</protein>
<evidence type="ECO:0000313" key="3">
    <source>
        <dbReference type="EMBL" id="ACB51654.1"/>
    </source>
</evidence>
<dbReference type="KEGG" id="cyt:cce_2304"/>
<dbReference type="GO" id="GO:0043531">
    <property type="term" value="F:ADP binding"/>
    <property type="evidence" value="ECO:0007669"/>
    <property type="project" value="InterPro"/>
</dbReference>
<dbReference type="OrthoDB" id="524729at2"/>
<evidence type="ECO:0000259" key="1">
    <source>
        <dbReference type="Pfam" id="PF00931"/>
    </source>
</evidence>
<dbReference type="InterPro" id="IPR011990">
    <property type="entry name" value="TPR-like_helical_dom_sf"/>
</dbReference>
<proteinExistence type="predicted"/>
<reference evidence="3 4" key="1">
    <citation type="journal article" date="2008" name="Proc. Natl. Acad. Sci. U.S.A.">
        <title>The genome of Cyanothece 51142, a unicellular diazotrophic cyanobacterium important in the marine nitrogen cycle.</title>
        <authorList>
            <person name="Welsh E.A."/>
            <person name="Liberton M."/>
            <person name="Stoeckel J."/>
            <person name="Loh T."/>
            <person name="Elvitigala T."/>
            <person name="Wang C."/>
            <person name="Wollam A."/>
            <person name="Fulton R.S."/>
            <person name="Clifton S.W."/>
            <person name="Jacobs J.M."/>
            <person name="Aurora R."/>
            <person name="Ghosh B.K."/>
            <person name="Sherman L.A."/>
            <person name="Smith R.D."/>
            <person name="Wilson R.K."/>
            <person name="Pakrasi H.B."/>
        </authorList>
    </citation>
    <scope>NUCLEOTIDE SEQUENCE [LARGE SCALE GENOMIC DNA]</scope>
    <source>
        <strain evidence="4">ATCC 51142 / BH68</strain>
    </source>
</reference>
<dbReference type="Pfam" id="PF26355">
    <property type="entry name" value="HTH_VMAP-M9"/>
    <property type="match status" value="1"/>
</dbReference>
<dbReference type="SMART" id="SM00028">
    <property type="entry name" value="TPR"/>
    <property type="match status" value="3"/>
</dbReference>
<keyword evidence="4" id="KW-1185">Reference proteome</keyword>
<gene>
    <name evidence="3" type="ordered locus">cce_2304</name>
</gene>
<dbReference type="InterPro" id="IPR027417">
    <property type="entry name" value="P-loop_NTPase"/>
</dbReference>
<evidence type="ECO:0008006" key="5">
    <source>
        <dbReference type="Google" id="ProtNLM"/>
    </source>
</evidence>
<dbReference type="PANTHER" id="PTHR47691">
    <property type="entry name" value="REGULATOR-RELATED"/>
    <property type="match status" value="1"/>
</dbReference>
<accession>B1WQE3</accession>
<dbReference type="EMBL" id="CP000806">
    <property type="protein sequence ID" value="ACB51654.1"/>
    <property type="molecule type" value="Genomic_DNA"/>
</dbReference>
<dbReference type="InterPro" id="IPR002182">
    <property type="entry name" value="NB-ARC"/>
</dbReference>
<dbReference type="Pfam" id="PF13424">
    <property type="entry name" value="TPR_12"/>
    <property type="match status" value="1"/>
</dbReference>
<organism evidence="3 4">
    <name type="scientific">Crocosphaera subtropica (strain ATCC 51142 / BH68)</name>
    <name type="common">Cyanothece sp. (strain ATCC 51142)</name>
    <dbReference type="NCBI Taxonomy" id="43989"/>
    <lineage>
        <taxon>Bacteria</taxon>
        <taxon>Bacillati</taxon>
        <taxon>Cyanobacteriota</taxon>
        <taxon>Cyanophyceae</taxon>
        <taxon>Oscillatoriophycideae</taxon>
        <taxon>Chroococcales</taxon>
        <taxon>Aphanothecaceae</taxon>
        <taxon>Crocosphaera</taxon>
        <taxon>Crocosphaera subtropica</taxon>
    </lineage>
</organism>
<dbReference type="SUPFAM" id="SSF88659">
    <property type="entry name" value="Sigma3 and sigma4 domains of RNA polymerase sigma factors"/>
    <property type="match status" value="1"/>
</dbReference>
<dbReference type="AlphaFoldDB" id="B1WQE3"/>
<dbReference type="Gene3D" id="1.25.40.10">
    <property type="entry name" value="Tetratricopeptide repeat domain"/>
    <property type="match status" value="2"/>
</dbReference>
<name>B1WQE3_CROS5</name>
<dbReference type="Pfam" id="PF13181">
    <property type="entry name" value="TPR_8"/>
    <property type="match status" value="1"/>
</dbReference>
<dbReference type="Pfam" id="PF00931">
    <property type="entry name" value="NB-ARC"/>
    <property type="match status" value="1"/>
</dbReference>
<dbReference type="eggNOG" id="COG0457">
    <property type="taxonomic scope" value="Bacteria"/>
</dbReference>
<dbReference type="PANTHER" id="PTHR47691:SF3">
    <property type="entry name" value="HTH-TYPE TRANSCRIPTIONAL REGULATOR RV0890C-RELATED"/>
    <property type="match status" value="1"/>
</dbReference>
<feature type="domain" description="NB-ARC" evidence="1">
    <location>
        <begin position="110"/>
        <end position="206"/>
    </location>
</feature>
<dbReference type="Proteomes" id="UP000001203">
    <property type="component" value="Chromosome circular"/>
</dbReference>
<dbReference type="SUPFAM" id="SSF48452">
    <property type="entry name" value="TPR-like"/>
    <property type="match status" value="2"/>
</dbReference>
<sequence length="771" mass="88663">MGTRMNFQWLDQLILTKTGDDLTSLQKIIVEQVVQGYTYREIADAYGYTEGHIKDVGSQLWRLLSQVLEQRITKRNCRTILSQYESSLPQLSAKKIPNFIGREAAILHLNTLINQGSKVIVIQGEGGLGKTTLAQQYFKNQKFEIILELLMAKEKQYITSAEQVVEEWLKQDFQQEPSQDFGIALSRLKRQLNHRYIGILIDNFETALDEKGCLISSHRNYVELLRILGDANVKSVTLITTRDRLCEPDLNLEHYRLPQLSIEAWQAFFESQVNLDISTLTQIHWAYGGNAKAMRIICGLINEDFAGNMIAYWQKNQQNLLVTTALKNLVIKQINRLQSLDSLAYRLLIRLSCYRYQNIANISIKGIFYLLWDVSDEQYFTVIRSLRNRSLLEFEQGQYWLHPVIQAEAMARLRHSEDWEMANGQAALFWTNSVEKIETIQDALQGLEAYYHYLAIEDFEQAGSIILKSRNNQWGQFLPLGSTLYRLGLLQPVFRAINQVIPHLKSEDKLSELYNILGDLYWITGKIHQAIACQEQTITLATKALQKLPCPTRDSKPIYYFKMLNIDALLSIGLYKIDLWELEEATLLFEKVIRDACQTKHHAWAQKASICLGLVKSYLGEVDQAHGLANEAYDIIFDKVQGKLAYFLQILGQTYVNLQEFERGHQILSDALRYAQDSHYVQVEAKTLNGLAEIARQQQCFETALDKQSQAIQLLEEIGATCDLAEAHWQLSLTYQAMNNLSKSKHHYQLALQLFTKMQAPKQVEKILKGK</sequence>
<dbReference type="STRING" id="43989.cce_2304"/>
<dbReference type="InterPro" id="IPR019734">
    <property type="entry name" value="TPR_rpt"/>
</dbReference>
<feature type="domain" description="vWA-MoxR associated protein N-terminal HTH" evidence="2">
    <location>
        <begin position="2"/>
        <end position="83"/>
    </location>
</feature>